<dbReference type="Proteomes" id="UP000033930">
    <property type="component" value="Unassembled WGS sequence"/>
</dbReference>
<dbReference type="EMBL" id="LCAW01000007">
    <property type="protein sequence ID" value="KKR99364.1"/>
    <property type="molecule type" value="Genomic_DNA"/>
</dbReference>
<name>A0A0G0VEQ2_9BACT</name>
<gene>
    <name evidence="1" type="ORF">UU50_C0007G0052</name>
</gene>
<evidence type="ECO:0000313" key="1">
    <source>
        <dbReference type="EMBL" id="KKR99364.1"/>
    </source>
</evidence>
<organism evidence="1 2">
    <name type="scientific">Candidatus Uhrbacteria bacterium GW2011_GWC1_41_20</name>
    <dbReference type="NCBI Taxonomy" id="1618983"/>
    <lineage>
        <taxon>Bacteria</taxon>
        <taxon>Candidatus Uhriibacteriota</taxon>
    </lineage>
</organism>
<protein>
    <submittedName>
        <fullName evidence="1">Uncharacterized protein</fullName>
    </submittedName>
</protein>
<feature type="non-terminal residue" evidence="1">
    <location>
        <position position="1"/>
    </location>
</feature>
<proteinExistence type="predicted"/>
<reference evidence="1 2" key="1">
    <citation type="journal article" date="2015" name="Nature">
        <title>rRNA introns, odd ribosomes, and small enigmatic genomes across a large radiation of phyla.</title>
        <authorList>
            <person name="Brown C.T."/>
            <person name="Hug L.A."/>
            <person name="Thomas B.C."/>
            <person name="Sharon I."/>
            <person name="Castelle C.J."/>
            <person name="Singh A."/>
            <person name="Wilkins M.J."/>
            <person name="Williams K.H."/>
            <person name="Banfield J.F."/>
        </authorList>
    </citation>
    <scope>NUCLEOTIDE SEQUENCE [LARGE SCALE GENOMIC DNA]</scope>
</reference>
<comment type="caution">
    <text evidence="1">The sequence shown here is derived from an EMBL/GenBank/DDBJ whole genome shotgun (WGS) entry which is preliminary data.</text>
</comment>
<sequence length="181" mass="20898">CSDKNPKTGIFLLLAIFPNQKLPTEREFWDSLEWVSFFPLTFFENELICQCMNNQQLERLIRVSRKTGSPVIILDESGEETVLLPLSTYESLLDEGLYSFEEDDIFEEDQHIEHAPVIDLDDIEHGLYQPKQNLENNVDAVIPILQRDEVGDKTIDNVLDGNKGSSDDFVNEEQFYLEPIE</sequence>
<evidence type="ECO:0000313" key="2">
    <source>
        <dbReference type="Proteomes" id="UP000033930"/>
    </source>
</evidence>
<dbReference type="AlphaFoldDB" id="A0A0G0VEQ2"/>
<accession>A0A0G0VEQ2</accession>